<sequence length="131" mass="14928">MQPLQTAIRKWLKGIGKNREWLGAQCGVKKRTVDSWFSWNTISPQMEKHLKLLMQHYPVGGAPSQHIPEQDGTHQLTLTIDTDTFDLWNLAALDQGLIMREWAIHSLTHIVKDHPPETSGNRQQSDQPAKA</sequence>
<proteinExistence type="predicted"/>
<protein>
    <submittedName>
        <fullName evidence="2">Lambda repressor-like dna-binding domain</fullName>
    </submittedName>
</protein>
<dbReference type="Proteomes" id="UP000176204">
    <property type="component" value="Chromosome I"/>
</dbReference>
<feature type="compositionally biased region" description="Polar residues" evidence="1">
    <location>
        <begin position="118"/>
        <end position="131"/>
    </location>
</feature>
<dbReference type="GO" id="GO:0003677">
    <property type="term" value="F:DNA binding"/>
    <property type="evidence" value="ECO:0007669"/>
    <property type="project" value="UniProtKB-KW"/>
</dbReference>
<feature type="region of interest" description="Disordered" evidence="1">
    <location>
        <begin position="112"/>
        <end position="131"/>
    </location>
</feature>
<dbReference type="OrthoDB" id="197817at2"/>
<dbReference type="EMBL" id="LT629973">
    <property type="protein sequence ID" value="SEH81731.1"/>
    <property type="molecule type" value="Genomic_DNA"/>
</dbReference>
<dbReference type="RefSeq" id="WP_067773104.1">
    <property type="nucleotide sequence ID" value="NZ_LIGX01000007.1"/>
</dbReference>
<keyword evidence="2" id="KW-0238">DNA-binding</keyword>
<dbReference type="KEGG" id="agl:PYTT_0963"/>
<evidence type="ECO:0000313" key="3">
    <source>
        <dbReference type="Proteomes" id="UP000176204"/>
    </source>
</evidence>
<accession>A0A1H6L6E5</accession>
<evidence type="ECO:0000313" key="2">
    <source>
        <dbReference type="EMBL" id="SEH81731.1"/>
    </source>
</evidence>
<name>A0A1H6L6E5_9BACT</name>
<keyword evidence="3" id="KW-1185">Reference proteome</keyword>
<reference evidence="3" key="1">
    <citation type="submission" date="2016-09" db="EMBL/GenBank/DDBJ databases">
        <authorList>
            <person name="Koehorst J."/>
        </authorList>
    </citation>
    <scope>NUCLEOTIDE SEQUENCE [LARGE SCALE GENOMIC DNA]</scope>
</reference>
<dbReference type="AlphaFoldDB" id="A0A1H6L6E5"/>
<dbReference type="STRING" id="1679444.PYTT_0963"/>
<organism evidence="2 3">
    <name type="scientific">Akkermansia glycaniphila</name>
    <dbReference type="NCBI Taxonomy" id="1679444"/>
    <lineage>
        <taxon>Bacteria</taxon>
        <taxon>Pseudomonadati</taxon>
        <taxon>Verrucomicrobiota</taxon>
        <taxon>Verrucomicrobiia</taxon>
        <taxon>Verrucomicrobiales</taxon>
        <taxon>Akkermansiaceae</taxon>
        <taxon>Akkermansia</taxon>
    </lineage>
</organism>
<gene>
    <name evidence="2" type="ORF">PYTT_0963</name>
</gene>
<evidence type="ECO:0000256" key="1">
    <source>
        <dbReference type="SAM" id="MobiDB-lite"/>
    </source>
</evidence>